<comment type="caution">
    <text evidence="2">The sequence shown here is derived from an EMBL/GenBank/DDBJ whole genome shotgun (WGS) entry which is preliminary data.</text>
</comment>
<feature type="compositionally biased region" description="Basic residues" evidence="1">
    <location>
        <begin position="182"/>
        <end position="193"/>
    </location>
</feature>
<reference evidence="2 3" key="1">
    <citation type="submission" date="2021-01" db="EMBL/GenBank/DDBJ databases">
        <title>Sequencing the genomes of 1000 actinobacteria strains.</title>
        <authorList>
            <person name="Klenk H.-P."/>
        </authorList>
    </citation>
    <scope>NUCLEOTIDE SEQUENCE [LARGE SCALE GENOMIC DNA]</scope>
    <source>
        <strain evidence="2 3">DSM 100204</strain>
    </source>
</reference>
<keyword evidence="3" id="KW-1185">Reference proteome</keyword>
<evidence type="ECO:0000313" key="3">
    <source>
        <dbReference type="Proteomes" id="UP000764837"/>
    </source>
</evidence>
<protein>
    <submittedName>
        <fullName evidence="2">Uncharacterized protein</fullName>
    </submittedName>
</protein>
<feature type="compositionally biased region" description="Polar residues" evidence="1">
    <location>
        <begin position="275"/>
        <end position="284"/>
    </location>
</feature>
<feature type="compositionally biased region" description="Basic residues" evidence="1">
    <location>
        <begin position="285"/>
        <end position="295"/>
    </location>
</feature>
<evidence type="ECO:0000313" key="2">
    <source>
        <dbReference type="EMBL" id="MBM7489618.1"/>
    </source>
</evidence>
<evidence type="ECO:0000256" key="1">
    <source>
        <dbReference type="SAM" id="MobiDB-lite"/>
    </source>
</evidence>
<feature type="region of interest" description="Disordered" evidence="1">
    <location>
        <begin position="632"/>
        <end position="654"/>
    </location>
</feature>
<feature type="compositionally biased region" description="Low complexity" evidence="1">
    <location>
        <begin position="202"/>
        <end position="226"/>
    </location>
</feature>
<feature type="compositionally biased region" description="Low complexity" evidence="1">
    <location>
        <begin position="380"/>
        <end position="406"/>
    </location>
</feature>
<organism evidence="2 3">
    <name type="scientific">Micromonospora luteifusca</name>
    <dbReference type="NCBI Taxonomy" id="709860"/>
    <lineage>
        <taxon>Bacteria</taxon>
        <taxon>Bacillati</taxon>
        <taxon>Actinomycetota</taxon>
        <taxon>Actinomycetes</taxon>
        <taxon>Micromonosporales</taxon>
        <taxon>Micromonosporaceae</taxon>
        <taxon>Micromonospora</taxon>
    </lineage>
</organism>
<feature type="region of interest" description="Disordered" evidence="1">
    <location>
        <begin position="65"/>
        <end position="254"/>
    </location>
</feature>
<feature type="compositionally biased region" description="Low complexity" evidence="1">
    <location>
        <begin position="146"/>
        <end position="159"/>
    </location>
</feature>
<accession>A0ABS2LN67</accession>
<feature type="compositionally biased region" description="Basic and acidic residues" evidence="1">
    <location>
        <begin position="244"/>
        <end position="254"/>
    </location>
</feature>
<feature type="compositionally biased region" description="Polar residues" evidence="1">
    <location>
        <begin position="501"/>
        <end position="515"/>
    </location>
</feature>
<sequence length="654" mass="67776">MIFPSGVGTAGRTGSYCTRHSWIMHIAFRCPSPSAPAAAQTASQALIDTTAGRVRLAFGGPLAAALPRVPSLPPGSRPASGPRPARRRRPQRLPAAARGGRRIRSPAVRCRPPRDAAHRTPVGPAAPRGGRPSRRPPGARGGVRGGRAALGALRPGVARPRLRTRRVGGGVGQPARGPPQLHPRRHGRARHARGAPPGGTRGPRLSRLARSSAARAARPTADARSGPGRHGDGVGHPVGPVRPDPVHGDPGRDAALRWWPVGRQLTVGSAATAGHTPSNPSWGTRTRRARPHHHSAGSSFPADTCPADTFLEHFDAAQPGDRRTQALGTAASTRQPPTARDRPVGGRPATPAQGREPATPAESGKPTTVEGRKPAQGPGSAAPFVRSAATAATAVRASRSAPSTHGRPGEPPGGRRATPAVHPTGPGAERHHASVGGAGTTLGQPHNPGTTDRTATRRGGCPSRSQTNGGGWTGRRIRRRGDVARWALPYQPAARAGASGERSTSPPGQRATRVSTADLRATWPPVPRLRTTRPAIPCLGTTRPAIPRLRTTGPAVPGLGTTRPAVPRLGTTRPAIPGLRTAGLRATRVGATRAHLSGVRSARFRAVSFGAALRATRVRASGERTACAAVGDDRAAVEPQRSTTTPAGSRRRLR</sequence>
<gene>
    <name evidence="2" type="ORF">JOD64_000840</name>
</gene>
<feature type="region of interest" description="Disordered" evidence="1">
    <location>
        <begin position="325"/>
        <end position="478"/>
    </location>
</feature>
<feature type="compositionally biased region" description="Low complexity" evidence="1">
    <location>
        <begin position="449"/>
        <end position="460"/>
    </location>
</feature>
<feature type="compositionally biased region" description="Polar residues" evidence="1">
    <location>
        <begin position="326"/>
        <end position="336"/>
    </location>
</feature>
<feature type="region of interest" description="Disordered" evidence="1">
    <location>
        <begin position="491"/>
        <end position="515"/>
    </location>
</feature>
<feature type="region of interest" description="Disordered" evidence="1">
    <location>
        <begin position="527"/>
        <end position="575"/>
    </location>
</feature>
<name>A0ABS2LN67_9ACTN</name>
<feature type="region of interest" description="Disordered" evidence="1">
    <location>
        <begin position="268"/>
        <end position="304"/>
    </location>
</feature>
<feature type="compositionally biased region" description="Low complexity" evidence="1">
    <location>
        <begin position="121"/>
        <end position="130"/>
    </location>
</feature>
<dbReference type="Proteomes" id="UP000764837">
    <property type="component" value="Unassembled WGS sequence"/>
</dbReference>
<proteinExistence type="predicted"/>
<dbReference type="EMBL" id="JAFBBP010000001">
    <property type="protein sequence ID" value="MBM7489618.1"/>
    <property type="molecule type" value="Genomic_DNA"/>
</dbReference>